<dbReference type="EMBL" id="BARU01016953">
    <property type="protein sequence ID" value="GAH54546.1"/>
    <property type="molecule type" value="Genomic_DNA"/>
</dbReference>
<dbReference type="Gene3D" id="3.90.470.20">
    <property type="entry name" value="4'-phosphopantetheinyl transferase domain"/>
    <property type="match status" value="1"/>
</dbReference>
<feature type="domain" description="4'-phosphopantetheinyl transferase" evidence="8">
    <location>
        <begin position="3"/>
        <end position="115"/>
    </location>
</feature>
<evidence type="ECO:0000256" key="1">
    <source>
        <dbReference type="ARBA" id="ARBA00022516"/>
    </source>
</evidence>
<dbReference type="GO" id="GO:0008897">
    <property type="term" value="F:holo-[acyl-carrier-protein] synthase activity"/>
    <property type="evidence" value="ECO:0007669"/>
    <property type="project" value="InterPro"/>
</dbReference>
<reference evidence="9" key="1">
    <citation type="journal article" date="2014" name="Front. Microbiol.">
        <title>High frequency of phylogenetically diverse reductive dehalogenase-homologous genes in deep subseafloor sedimentary metagenomes.</title>
        <authorList>
            <person name="Kawai M."/>
            <person name="Futagami T."/>
            <person name="Toyoda A."/>
            <person name="Takaki Y."/>
            <person name="Nishi S."/>
            <person name="Hori S."/>
            <person name="Arai W."/>
            <person name="Tsubouchi T."/>
            <person name="Morono Y."/>
            <person name="Uchiyama I."/>
            <person name="Ito T."/>
            <person name="Fujiyama A."/>
            <person name="Inagaki F."/>
            <person name="Takami H."/>
        </authorList>
    </citation>
    <scope>NUCLEOTIDE SEQUENCE</scope>
    <source>
        <strain evidence="9">Expedition CK06-06</strain>
    </source>
</reference>
<dbReference type="InterPro" id="IPR008278">
    <property type="entry name" value="4-PPantetheinyl_Trfase_dom"/>
</dbReference>
<evidence type="ECO:0000256" key="6">
    <source>
        <dbReference type="ARBA" id="ARBA00023098"/>
    </source>
</evidence>
<dbReference type="Pfam" id="PF01648">
    <property type="entry name" value="ACPS"/>
    <property type="match status" value="1"/>
</dbReference>
<dbReference type="GO" id="GO:0000287">
    <property type="term" value="F:magnesium ion binding"/>
    <property type="evidence" value="ECO:0007669"/>
    <property type="project" value="InterPro"/>
</dbReference>
<evidence type="ECO:0000256" key="4">
    <source>
        <dbReference type="ARBA" id="ARBA00022832"/>
    </source>
</evidence>
<keyword evidence="1" id="KW-0444">Lipid biosynthesis</keyword>
<dbReference type="NCBIfam" id="TIGR00556">
    <property type="entry name" value="pantethn_trn"/>
    <property type="match status" value="1"/>
</dbReference>
<proteinExistence type="inferred from homology"/>
<sequence>MTAIGVDIIEIERVESAIKQWGERFLSRIYTETELRTCRDRLASLASRFAAKEAVMKVLGTGGIGIGWREIEILTSVDGRPSVKLYGQALNKAAELNLKEVSVSLSDSKQHVVAVAIGI</sequence>
<comment type="caution">
    <text evidence="9">The sequence shown here is derived from an EMBL/GenBank/DDBJ whole genome shotgun (WGS) entry which is preliminary data.</text>
</comment>
<evidence type="ECO:0000256" key="7">
    <source>
        <dbReference type="ARBA" id="ARBA00023160"/>
    </source>
</evidence>
<evidence type="ECO:0000313" key="9">
    <source>
        <dbReference type="EMBL" id="GAH54546.1"/>
    </source>
</evidence>
<evidence type="ECO:0000256" key="2">
    <source>
        <dbReference type="ARBA" id="ARBA00022679"/>
    </source>
</evidence>
<dbReference type="InterPro" id="IPR004568">
    <property type="entry name" value="Ppantetheine-prot_Trfase_dom"/>
</dbReference>
<protein>
    <recommendedName>
        <fullName evidence="8">4'-phosphopantetheinyl transferase domain-containing protein</fullName>
    </recommendedName>
</protein>
<dbReference type="SUPFAM" id="SSF56214">
    <property type="entry name" value="4'-phosphopantetheinyl transferase"/>
    <property type="match status" value="1"/>
</dbReference>
<accession>X1G9G9</accession>
<dbReference type="AlphaFoldDB" id="X1G9G9"/>
<dbReference type="InterPro" id="IPR037143">
    <property type="entry name" value="4-PPantetheinyl_Trfase_dom_sf"/>
</dbReference>
<keyword evidence="4" id="KW-0276">Fatty acid metabolism</keyword>
<keyword evidence="5" id="KW-0460">Magnesium</keyword>
<keyword evidence="7" id="KW-0275">Fatty acid biosynthesis</keyword>
<dbReference type="GO" id="GO:0006633">
    <property type="term" value="P:fatty acid biosynthetic process"/>
    <property type="evidence" value="ECO:0007669"/>
    <property type="project" value="UniProtKB-KW"/>
</dbReference>
<keyword evidence="2" id="KW-0808">Transferase</keyword>
<evidence type="ECO:0000256" key="3">
    <source>
        <dbReference type="ARBA" id="ARBA00022723"/>
    </source>
</evidence>
<keyword evidence="3" id="KW-0479">Metal-binding</keyword>
<evidence type="ECO:0000256" key="5">
    <source>
        <dbReference type="ARBA" id="ARBA00022842"/>
    </source>
</evidence>
<name>X1G9G9_9ZZZZ</name>
<dbReference type="HAMAP" id="MF_00101">
    <property type="entry name" value="AcpS"/>
    <property type="match status" value="1"/>
</dbReference>
<keyword evidence="6" id="KW-0443">Lipid metabolism</keyword>
<dbReference type="InterPro" id="IPR002582">
    <property type="entry name" value="ACPS"/>
</dbReference>
<organism evidence="9">
    <name type="scientific">marine sediment metagenome</name>
    <dbReference type="NCBI Taxonomy" id="412755"/>
    <lineage>
        <taxon>unclassified sequences</taxon>
        <taxon>metagenomes</taxon>
        <taxon>ecological metagenomes</taxon>
    </lineage>
</organism>
<dbReference type="NCBIfam" id="TIGR00516">
    <property type="entry name" value="acpS"/>
    <property type="match status" value="1"/>
</dbReference>
<gene>
    <name evidence="9" type="ORF">S03H2_28144</name>
</gene>
<evidence type="ECO:0000259" key="8">
    <source>
        <dbReference type="Pfam" id="PF01648"/>
    </source>
</evidence>